<accession>A0ABV0KP43</accession>
<dbReference type="InterPro" id="IPR004155">
    <property type="entry name" value="PBS_lyase_HEAT"/>
</dbReference>
<dbReference type="Gene3D" id="1.25.10.10">
    <property type="entry name" value="Leucine-rich Repeat Variant"/>
    <property type="match status" value="3"/>
</dbReference>
<dbReference type="PANTHER" id="PTHR12697">
    <property type="entry name" value="PBS LYASE HEAT-LIKE PROTEIN"/>
    <property type="match status" value="1"/>
</dbReference>
<name>A0ABV0KP43_9CYAN</name>
<protein>
    <submittedName>
        <fullName evidence="4">HEAT repeat domain-containing protein</fullName>
    </submittedName>
</protein>
<reference evidence="4 5" key="1">
    <citation type="submission" date="2022-04" db="EMBL/GenBank/DDBJ databases">
        <title>Positive selection, recombination, and allopatry shape intraspecific diversity of widespread and dominant cyanobacteria.</title>
        <authorList>
            <person name="Wei J."/>
            <person name="Shu W."/>
            <person name="Hu C."/>
        </authorList>
    </citation>
    <scope>NUCLEOTIDE SEQUENCE [LARGE SCALE GENOMIC DNA]</scope>
    <source>
        <strain evidence="4 5">AS-A4</strain>
    </source>
</reference>
<keyword evidence="2" id="KW-0605">Phycobilisome</keyword>
<dbReference type="RefSeq" id="WP_242033374.1">
    <property type="nucleotide sequence ID" value="NZ_JAMPLM010000025.1"/>
</dbReference>
<evidence type="ECO:0000256" key="1">
    <source>
        <dbReference type="ARBA" id="ARBA00022549"/>
    </source>
</evidence>
<dbReference type="InterPro" id="IPR054569">
    <property type="entry name" value="NNH2"/>
</dbReference>
<dbReference type="Pfam" id="PF13646">
    <property type="entry name" value="HEAT_2"/>
    <property type="match status" value="3"/>
</dbReference>
<sequence>MVFESITGGLVKAALPKVASAIATAVKHKLNPTELEKALNVGLQKSGAFERRQKVNNAVFYRCTDKDADTFLAALLEHPEVQRELQKPLEQDGAPDVAMVVQVAKHIAVDRTLDIPYDTLEPWLKTFANAYFNAITAIRFQVAKSDYLEQLANWFDDVKFAGVAVPGQDVECAERLAQIFVMPDVEEDVGRRSRGAFKRSFFEAPGEPGEQGRQRELLQEQRLRAQLERSGRKFSARQLLNQHQKRVVLLGAPGSGKTTLMSFFAVTLAEQRGAERQGAIAPASDASTQGIDRHAEGTDYDEAQIVRLTQGTDCVRSQRQRDRTQMYPDAEGIDRDTQELQTDADALPLPILIRIRDWARTPAVTIPEYARQFAETTMSCKRLPKGFFEHWLNNGRALILLDGLDEVAEESKRYHLVQCIENFLGQYPQNRAIITSRPAGYKRDFFRTEEFPHYELQSFDDGKIEEFCDRWYTSRVPDKAEAQRRKESLQKALNQQDRIKLLARNPLLLTIIALIHRYQARLPRERYKLYDKAVETLLTAWDDNKELSNQTVLKYLQLDDLRRLMESLAYWIHTQGTTGDTEGGTLIDKDELIQKLTQEIKTLKQLQHYEAKAEAERFVKFIRDRTGLLNEQGQDCYAFVHKTFQEYLAAQDINYQADNEDDFEIVLTHIEQHLHAPHWREVLLLLIAQQSPKKAARAIRKVLTANSLYEQWLHRDLLFAGRCLAEDPKGLQATDTVLISKVLNGLIALELAESKQIGDKIRGEVLQILCSLKESVFEAEVLQRLKDRVDRIDHKRLQKYQADLGEVEVVVSNLMASLNSEDYLVRASAAKDLGSLGNASESIVQSLLALLNDENSFVCLSAANALRNLDYVTNPVINALLALLKDEDSFVFLRAANALSKMGIASDSLVQATLILLHDENSYIRLGAANTLVSLGHVSDNVVQVLLTLLNDEDSFIRLRAANSLGSLSNAPPTVIEALLLLLNDENSDVRFWAVCSLGKMGTTSDVIVQSLLESLNSEHYRVRYCAIEALGNLSIASEALTQKLLALLKSEHSRVRYSATKVLGNLGIASEPTVQALLPLLKDETLFVRSSAADAIGNIGRKVGWVTPTLVQWIGQHQDEECVGAGIDALWEIVEGEG</sequence>
<dbReference type="EMBL" id="JAMPLM010000025">
    <property type="protein sequence ID" value="MEP1061016.1"/>
    <property type="molecule type" value="Genomic_DNA"/>
</dbReference>
<organism evidence="4 5">
    <name type="scientific">Stenomitos frigidus AS-A4</name>
    <dbReference type="NCBI Taxonomy" id="2933935"/>
    <lineage>
        <taxon>Bacteria</taxon>
        <taxon>Bacillati</taxon>
        <taxon>Cyanobacteriota</taxon>
        <taxon>Cyanophyceae</taxon>
        <taxon>Leptolyngbyales</taxon>
        <taxon>Leptolyngbyaceae</taxon>
        <taxon>Stenomitos</taxon>
    </lineage>
</organism>
<evidence type="ECO:0000313" key="4">
    <source>
        <dbReference type="EMBL" id="MEP1061016.1"/>
    </source>
</evidence>
<dbReference type="Proteomes" id="UP001476950">
    <property type="component" value="Unassembled WGS sequence"/>
</dbReference>
<dbReference type="SUPFAM" id="SSF48371">
    <property type="entry name" value="ARM repeat"/>
    <property type="match status" value="1"/>
</dbReference>
<evidence type="ECO:0000256" key="2">
    <source>
        <dbReference type="ARBA" id="ARBA00022738"/>
    </source>
</evidence>
<dbReference type="InterPro" id="IPR016024">
    <property type="entry name" value="ARM-type_fold"/>
</dbReference>
<dbReference type="Pfam" id="PF22734">
    <property type="entry name" value="NNH2"/>
    <property type="match status" value="1"/>
</dbReference>
<dbReference type="InterPro" id="IPR027417">
    <property type="entry name" value="P-loop_NTPase"/>
</dbReference>
<keyword evidence="1" id="KW-0042">Antenna complex</keyword>
<gene>
    <name evidence="4" type="ORF">NDI38_21530</name>
</gene>
<proteinExistence type="predicted"/>
<comment type="caution">
    <text evidence="4">The sequence shown here is derived from an EMBL/GenBank/DDBJ whole genome shotgun (WGS) entry which is preliminary data.</text>
</comment>
<dbReference type="PANTHER" id="PTHR12697:SF5">
    <property type="entry name" value="DEOXYHYPUSINE HYDROXYLASE"/>
    <property type="match status" value="1"/>
</dbReference>
<dbReference type="SMART" id="SM00567">
    <property type="entry name" value="EZ_HEAT"/>
    <property type="match status" value="8"/>
</dbReference>
<evidence type="ECO:0000259" key="3">
    <source>
        <dbReference type="Pfam" id="PF22734"/>
    </source>
</evidence>
<dbReference type="InterPro" id="IPR011989">
    <property type="entry name" value="ARM-like"/>
</dbReference>
<dbReference type="SUPFAM" id="SSF52540">
    <property type="entry name" value="P-loop containing nucleoside triphosphate hydrolases"/>
    <property type="match status" value="1"/>
</dbReference>
<dbReference type="Gene3D" id="3.40.50.300">
    <property type="entry name" value="P-loop containing nucleotide triphosphate hydrolases"/>
    <property type="match status" value="2"/>
</dbReference>
<feature type="domain" description="NACHT N-terminal Helical" evidence="3">
    <location>
        <begin position="9"/>
        <end position="164"/>
    </location>
</feature>
<keyword evidence="5" id="KW-1185">Reference proteome</keyword>
<evidence type="ECO:0000313" key="5">
    <source>
        <dbReference type="Proteomes" id="UP001476950"/>
    </source>
</evidence>